<evidence type="ECO:0000313" key="3">
    <source>
        <dbReference type="Proteomes" id="UP000282759"/>
    </source>
</evidence>
<evidence type="ECO:0000259" key="1">
    <source>
        <dbReference type="Pfam" id="PF00561"/>
    </source>
</evidence>
<proteinExistence type="predicted"/>
<organism evidence="2 3">
    <name type="scientific">Mucilaginibacter limnophilus</name>
    <dbReference type="NCBI Taxonomy" id="1932778"/>
    <lineage>
        <taxon>Bacteria</taxon>
        <taxon>Pseudomonadati</taxon>
        <taxon>Bacteroidota</taxon>
        <taxon>Sphingobacteriia</taxon>
        <taxon>Sphingobacteriales</taxon>
        <taxon>Sphingobacteriaceae</taxon>
        <taxon>Mucilaginibacter</taxon>
    </lineage>
</organism>
<accession>A0A3S2Y1P9</accession>
<dbReference type="Pfam" id="PF00561">
    <property type="entry name" value="Abhydrolase_1"/>
    <property type="match status" value="1"/>
</dbReference>
<protein>
    <submittedName>
        <fullName evidence="2">Alpha/beta hydrolase</fullName>
    </submittedName>
</protein>
<dbReference type="Gene3D" id="3.40.50.1820">
    <property type="entry name" value="alpha/beta hydrolase"/>
    <property type="match status" value="1"/>
</dbReference>
<name>A0A3S2Y1P9_9SPHI</name>
<dbReference type="GO" id="GO:0016787">
    <property type="term" value="F:hydrolase activity"/>
    <property type="evidence" value="ECO:0007669"/>
    <property type="project" value="UniProtKB-KW"/>
</dbReference>
<sequence length="273" mass="31450">MTDYYFENGLVKLHYYKFGEGPQPMLCFHGFGMHGKQFISLEPALGKKYTFYGFDLFFHKQTKLHDQSLAAVKKGISKQELAALIIDFCAHLHINRFSVIAYSMGTHYATAVTEILGRRIDEYILAAPSSVYPGAIIRLFSKNKTGNKLLEKLVLSKRALINMLNAIKFLRLIDKVGRNILYNEIATAELRFNFYACFTYLRFLETNEEKLIKSLTENNIRSIFIFGKRDKMYPPTIGKAFFAKLKQAEVVILDENHEMINQNFVSTLSRLLL</sequence>
<dbReference type="SUPFAM" id="SSF53474">
    <property type="entry name" value="alpha/beta-Hydrolases"/>
    <property type="match status" value="1"/>
</dbReference>
<gene>
    <name evidence="2" type="ORF">EOD41_05390</name>
</gene>
<dbReference type="RefSeq" id="WP_127703773.1">
    <property type="nucleotide sequence ID" value="NZ_SACK01000002.1"/>
</dbReference>
<reference evidence="2 3" key="1">
    <citation type="submission" date="2019-01" db="EMBL/GenBank/DDBJ databases">
        <authorList>
            <person name="Chen W.-M."/>
        </authorList>
    </citation>
    <scope>NUCLEOTIDE SEQUENCE [LARGE SCALE GENOMIC DNA]</scope>
    <source>
        <strain evidence="2 3">YBJ-36</strain>
    </source>
</reference>
<dbReference type="Proteomes" id="UP000282759">
    <property type="component" value="Unassembled WGS sequence"/>
</dbReference>
<comment type="caution">
    <text evidence="2">The sequence shown here is derived from an EMBL/GenBank/DDBJ whole genome shotgun (WGS) entry which is preliminary data.</text>
</comment>
<evidence type="ECO:0000313" key="2">
    <source>
        <dbReference type="EMBL" id="RVU01398.1"/>
    </source>
</evidence>
<feature type="domain" description="AB hydrolase-1" evidence="1">
    <location>
        <begin position="24"/>
        <end position="259"/>
    </location>
</feature>
<dbReference type="PANTHER" id="PTHR43433:SF10">
    <property type="entry name" value="AB HYDROLASE-1 DOMAIN-CONTAINING PROTEIN"/>
    <property type="match status" value="1"/>
</dbReference>
<dbReference type="AlphaFoldDB" id="A0A3S2Y1P9"/>
<keyword evidence="3" id="KW-1185">Reference proteome</keyword>
<dbReference type="PANTHER" id="PTHR43433">
    <property type="entry name" value="HYDROLASE, ALPHA/BETA FOLD FAMILY PROTEIN"/>
    <property type="match status" value="1"/>
</dbReference>
<dbReference type="OrthoDB" id="975949at2"/>
<dbReference type="InterPro" id="IPR029058">
    <property type="entry name" value="AB_hydrolase_fold"/>
</dbReference>
<dbReference type="InterPro" id="IPR000073">
    <property type="entry name" value="AB_hydrolase_1"/>
</dbReference>
<dbReference type="InterPro" id="IPR050471">
    <property type="entry name" value="AB_hydrolase"/>
</dbReference>
<keyword evidence="2" id="KW-0378">Hydrolase</keyword>
<dbReference type="EMBL" id="SACK01000002">
    <property type="protein sequence ID" value="RVU01398.1"/>
    <property type="molecule type" value="Genomic_DNA"/>
</dbReference>